<dbReference type="Pfam" id="PF00072">
    <property type="entry name" value="Response_reg"/>
    <property type="match status" value="1"/>
</dbReference>
<proteinExistence type="predicted"/>
<evidence type="ECO:0000313" key="6">
    <source>
        <dbReference type="Proteomes" id="UP001169027"/>
    </source>
</evidence>
<protein>
    <submittedName>
        <fullName evidence="5">Response regulator transcription factor</fullName>
    </submittedName>
</protein>
<dbReference type="InterPro" id="IPR011006">
    <property type="entry name" value="CheY-like_superfamily"/>
</dbReference>
<dbReference type="SMART" id="SM00448">
    <property type="entry name" value="REC"/>
    <property type="match status" value="1"/>
</dbReference>
<organism evidence="5 6">
    <name type="scientific">Variovorax ginsengisoli</name>
    <dbReference type="NCBI Taxonomy" id="363844"/>
    <lineage>
        <taxon>Bacteria</taxon>
        <taxon>Pseudomonadati</taxon>
        <taxon>Pseudomonadota</taxon>
        <taxon>Betaproteobacteria</taxon>
        <taxon>Burkholderiales</taxon>
        <taxon>Comamonadaceae</taxon>
        <taxon>Variovorax</taxon>
    </lineage>
</organism>
<comment type="caution">
    <text evidence="5">The sequence shown here is derived from an EMBL/GenBank/DDBJ whole genome shotgun (WGS) entry which is preliminary data.</text>
</comment>
<dbReference type="EMBL" id="JAUKVY010000027">
    <property type="protein sequence ID" value="MDO1536345.1"/>
    <property type="molecule type" value="Genomic_DNA"/>
</dbReference>
<dbReference type="InterPro" id="IPR036388">
    <property type="entry name" value="WH-like_DNA-bd_sf"/>
</dbReference>
<evidence type="ECO:0000313" key="5">
    <source>
        <dbReference type="EMBL" id="MDO1536345.1"/>
    </source>
</evidence>
<dbReference type="InterPro" id="IPR051015">
    <property type="entry name" value="EvgA-like"/>
</dbReference>
<feature type="domain" description="Response regulatory" evidence="4">
    <location>
        <begin position="2"/>
        <end position="119"/>
    </location>
</feature>
<feature type="modified residue" description="4-aspartylphosphate" evidence="2">
    <location>
        <position position="54"/>
    </location>
</feature>
<evidence type="ECO:0000259" key="3">
    <source>
        <dbReference type="PROSITE" id="PS50043"/>
    </source>
</evidence>
<dbReference type="InterPro" id="IPR000792">
    <property type="entry name" value="Tscrpt_reg_LuxR_C"/>
</dbReference>
<dbReference type="PANTHER" id="PTHR45566">
    <property type="entry name" value="HTH-TYPE TRANSCRIPTIONAL REGULATOR YHJB-RELATED"/>
    <property type="match status" value="1"/>
</dbReference>
<dbReference type="PRINTS" id="PR00038">
    <property type="entry name" value="HTHLUXR"/>
</dbReference>
<evidence type="ECO:0000256" key="2">
    <source>
        <dbReference type="PROSITE-ProRule" id="PRU00169"/>
    </source>
</evidence>
<dbReference type="Gene3D" id="3.40.50.2300">
    <property type="match status" value="1"/>
</dbReference>
<evidence type="ECO:0000256" key="1">
    <source>
        <dbReference type="ARBA" id="ARBA00023125"/>
    </source>
</evidence>
<dbReference type="PROSITE" id="PS50043">
    <property type="entry name" value="HTH_LUXR_2"/>
    <property type="match status" value="1"/>
</dbReference>
<dbReference type="Gene3D" id="1.10.10.10">
    <property type="entry name" value="Winged helix-like DNA-binding domain superfamily/Winged helix DNA-binding domain"/>
    <property type="match status" value="1"/>
</dbReference>
<feature type="domain" description="HTH luxR-type" evidence="3">
    <location>
        <begin position="129"/>
        <end position="194"/>
    </location>
</feature>
<dbReference type="InterPro" id="IPR001789">
    <property type="entry name" value="Sig_transdc_resp-reg_receiver"/>
</dbReference>
<keyword evidence="6" id="KW-1185">Reference proteome</keyword>
<gene>
    <name evidence="5" type="ORF">Q2T77_29065</name>
</gene>
<keyword evidence="1" id="KW-0238">DNA-binding</keyword>
<name>A0ABT8SC26_9BURK</name>
<dbReference type="SUPFAM" id="SSF52172">
    <property type="entry name" value="CheY-like"/>
    <property type="match status" value="1"/>
</dbReference>
<sequence>MTIYAVDDHPMLRDAVVMAMKRLRPHSNIVELNSLADIDDALINHGPPDLVSLDINLPDNDSDAGVARVRSMFPKAQIAVFSTHPSSEMEEICVASGADIYIEKGSGRQEYADALKALLETGPDDGTANGAAEFKLSKRQHQLVRMMDRGLTNAEMAMALGLEEVSVKVHLWRLYQKLGVNNRARALFVLRSNHLLD</sequence>
<dbReference type="Pfam" id="PF00196">
    <property type="entry name" value="GerE"/>
    <property type="match status" value="1"/>
</dbReference>
<dbReference type="InterPro" id="IPR016032">
    <property type="entry name" value="Sig_transdc_resp-reg_C-effctor"/>
</dbReference>
<reference evidence="5" key="1">
    <citation type="submission" date="2023-06" db="EMBL/GenBank/DDBJ databases">
        <authorList>
            <person name="Jiang Y."/>
            <person name="Liu Q."/>
        </authorList>
    </citation>
    <scope>NUCLEOTIDE SEQUENCE</scope>
    <source>
        <strain evidence="5">CGMCC 1.12090</strain>
    </source>
</reference>
<dbReference type="SMART" id="SM00421">
    <property type="entry name" value="HTH_LUXR"/>
    <property type="match status" value="1"/>
</dbReference>
<keyword evidence="2" id="KW-0597">Phosphoprotein</keyword>
<dbReference type="SUPFAM" id="SSF46894">
    <property type="entry name" value="C-terminal effector domain of the bipartite response regulators"/>
    <property type="match status" value="1"/>
</dbReference>
<evidence type="ECO:0000259" key="4">
    <source>
        <dbReference type="PROSITE" id="PS50110"/>
    </source>
</evidence>
<dbReference type="CDD" id="cd06170">
    <property type="entry name" value="LuxR_C_like"/>
    <property type="match status" value="1"/>
</dbReference>
<dbReference type="PROSITE" id="PS50110">
    <property type="entry name" value="RESPONSE_REGULATORY"/>
    <property type="match status" value="1"/>
</dbReference>
<accession>A0ABT8SC26</accession>
<dbReference type="RefSeq" id="WP_301814360.1">
    <property type="nucleotide sequence ID" value="NZ_JAUJZH010000027.1"/>
</dbReference>
<dbReference type="Proteomes" id="UP001169027">
    <property type="component" value="Unassembled WGS sequence"/>
</dbReference>
<dbReference type="PANTHER" id="PTHR45566:SF1">
    <property type="entry name" value="HTH-TYPE TRANSCRIPTIONAL REGULATOR YHJB-RELATED"/>
    <property type="match status" value="1"/>
</dbReference>